<keyword evidence="4" id="KW-1185">Reference proteome</keyword>
<dbReference type="InterPro" id="IPR010064">
    <property type="entry name" value="HK97-gp10_tail"/>
</dbReference>
<evidence type="ECO:0000313" key="3">
    <source>
        <dbReference type="EMBL" id="SES12527.1"/>
    </source>
</evidence>
<dbReference type="NCBIfam" id="TIGR01725">
    <property type="entry name" value="phge_HK97_gp10"/>
    <property type="match status" value="1"/>
</dbReference>
<sequence>MSGFDWQAQGAELQEIQRDLRDLEDNLKERAIRAGLVSVVSPVKKTAKSEAPTESGDMAQAIGHRNINKRQRSRLGFKAGEVGILVGTNRRINGIWQGRKGMWQEHGTENMDANPFLWPAMQQHQSGAPGRFYEGLAKYLDRQRSKGAIA</sequence>
<dbReference type="RefSeq" id="WP_092828162.1">
    <property type="nucleotide sequence ID" value="NZ_FOGS01000007.1"/>
</dbReference>
<protein>
    <submittedName>
        <fullName evidence="3">Phage protein, HK97 gp10 family</fullName>
    </submittedName>
</protein>
<proteinExistence type="predicted"/>
<feature type="coiled-coil region" evidence="1">
    <location>
        <begin position="6"/>
        <end position="33"/>
    </location>
</feature>
<organism evidence="3 4">
    <name type="scientific">Vreelandella subterranea</name>
    <dbReference type="NCBI Taxonomy" id="416874"/>
    <lineage>
        <taxon>Bacteria</taxon>
        <taxon>Pseudomonadati</taxon>
        <taxon>Pseudomonadota</taxon>
        <taxon>Gammaproteobacteria</taxon>
        <taxon>Oceanospirillales</taxon>
        <taxon>Halomonadaceae</taxon>
        <taxon>Vreelandella</taxon>
    </lineage>
</organism>
<evidence type="ECO:0000256" key="1">
    <source>
        <dbReference type="SAM" id="Coils"/>
    </source>
</evidence>
<name>A0A1H9UTY2_9GAMM</name>
<dbReference type="STRING" id="416874.SAMN04487958_107200"/>
<dbReference type="Proteomes" id="UP000198505">
    <property type="component" value="Unassembled WGS sequence"/>
</dbReference>
<keyword evidence="1" id="KW-0175">Coiled coil</keyword>
<dbReference type="EMBL" id="FOGS01000007">
    <property type="protein sequence ID" value="SES12527.1"/>
    <property type="molecule type" value="Genomic_DNA"/>
</dbReference>
<reference evidence="4" key="1">
    <citation type="submission" date="2016-10" db="EMBL/GenBank/DDBJ databases">
        <authorList>
            <person name="Varghese N."/>
            <person name="Submissions S."/>
        </authorList>
    </citation>
    <scope>NUCLEOTIDE SEQUENCE [LARGE SCALE GENOMIC DNA]</scope>
    <source>
        <strain evidence="4">CGMCC 1.6495</strain>
    </source>
</reference>
<dbReference type="AlphaFoldDB" id="A0A1H9UTY2"/>
<accession>A0A1H9UTY2</accession>
<evidence type="ECO:0000313" key="4">
    <source>
        <dbReference type="Proteomes" id="UP000198505"/>
    </source>
</evidence>
<evidence type="ECO:0000256" key="2">
    <source>
        <dbReference type="SAM" id="MobiDB-lite"/>
    </source>
</evidence>
<feature type="region of interest" description="Disordered" evidence="2">
    <location>
        <begin position="43"/>
        <end position="67"/>
    </location>
</feature>
<gene>
    <name evidence="3" type="ORF">SAMN04487958_107200</name>
</gene>